<dbReference type="PANTHER" id="PTHR43085:SF1">
    <property type="entry name" value="PSEUDOURIDINE KINASE-RELATED"/>
    <property type="match status" value="1"/>
</dbReference>
<dbReference type="PANTHER" id="PTHR43085">
    <property type="entry name" value="HEXOKINASE FAMILY MEMBER"/>
    <property type="match status" value="1"/>
</dbReference>
<dbReference type="SUPFAM" id="SSF53613">
    <property type="entry name" value="Ribokinase-like"/>
    <property type="match status" value="1"/>
</dbReference>
<accession>A0A5M6J2S0</accession>
<dbReference type="InterPro" id="IPR002173">
    <property type="entry name" value="Carboh/pur_kinase_PfkB_CS"/>
</dbReference>
<gene>
    <name evidence="7" type="ORF">F1189_02145</name>
</gene>
<dbReference type="CDD" id="cd01166">
    <property type="entry name" value="KdgK"/>
    <property type="match status" value="1"/>
</dbReference>
<evidence type="ECO:0000256" key="4">
    <source>
        <dbReference type="ARBA" id="ARBA00022777"/>
    </source>
</evidence>
<dbReference type="RefSeq" id="WP_150038903.1">
    <property type="nucleotide sequence ID" value="NZ_OW485601.1"/>
</dbReference>
<dbReference type="OrthoDB" id="9792663at2"/>
<dbReference type="GO" id="GO:0016301">
    <property type="term" value="F:kinase activity"/>
    <property type="evidence" value="ECO:0007669"/>
    <property type="project" value="UniProtKB-KW"/>
</dbReference>
<sequence>MTMTELDVVTFGEAMALFVAETPGDLASVENFTRRMAGCETNVAVGLARLGLRVGWVSRLGCDPFGRFIRATLAAEGVDCSHVTDDPTRPTGMMFKGKTLDGSDPAIHYCRKGAAASQLNVAEYDPAYFGGARLLHATGVAAALSPANLEFALHAMTQMARLGRKVSYDPNLRPSLWPSRDVMVERINHMAAQAHWVLPGLNEGLILTGYERPRDIAAFYLDRGVELVVVKLGADGAYFRTATQDGIVPGVRVEKVIDTVGAGDGFAAGLISGLLEGESIEEAVMRGNRVGAFAIQVIGDMDGLPTRMQLGVPELV</sequence>
<evidence type="ECO:0000256" key="3">
    <source>
        <dbReference type="ARBA" id="ARBA00022741"/>
    </source>
</evidence>
<keyword evidence="4 7" id="KW-0418">Kinase</keyword>
<dbReference type="InterPro" id="IPR050306">
    <property type="entry name" value="PfkB_Carbo_kinase"/>
</dbReference>
<protein>
    <submittedName>
        <fullName evidence="7">Sugar kinase</fullName>
    </submittedName>
</protein>
<proteinExistence type="inferred from homology"/>
<name>A0A5M6J2S0_9PROT</name>
<dbReference type="EMBL" id="VWPK01000002">
    <property type="protein sequence ID" value="KAA5614407.1"/>
    <property type="molecule type" value="Genomic_DNA"/>
</dbReference>
<dbReference type="GO" id="GO:0005524">
    <property type="term" value="F:ATP binding"/>
    <property type="evidence" value="ECO:0007669"/>
    <property type="project" value="UniProtKB-KW"/>
</dbReference>
<keyword evidence="3" id="KW-0547">Nucleotide-binding</keyword>
<dbReference type="Pfam" id="PF00294">
    <property type="entry name" value="PfkB"/>
    <property type="match status" value="1"/>
</dbReference>
<evidence type="ECO:0000313" key="8">
    <source>
        <dbReference type="Proteomes" id="UP000325255"/>
    </source>
</evidence>
<dbReference type="InterPro" id="IPR029056">
    <property type="entry name" value="Ribokinase-like"/>
</dbReference>
<evidence type="ECO:0000256" key="5">
    <source>
        <dbReference type="ARBA" id="ARBA00022840"/>
    </source>
</evidence>
<reference evidence="7 8" key="1">
    <citation type="submission" date="2019-09" db="EMBL/GenBank/DDBJ databases">
        <title>Genome sequence of Rhodovastum atsumiense, a diverse member of the Acetobacteraceae family of non-sulfur purple photosynthetic bacteria.</title>
        <authorList>
            <person name="Meyer T."/>
            <person name="Kyndt J."/>
        </authorList>
    </citation>
    <scope>NUCLEOTIDE SEQUENCE [LARGE SCALE GENOMIC DNA]</scope>
    <source>
        <strain evidence="7 8">DSM 21279</strain>
    </source>
</reference>
<dbReference type="Proteomes" id="UP000325255">
    <property type="component" value="Unassembled WGS sequence"/>
</dbReference>
<comment type="caution">
    <text evidence="7">The sequence shown here is derived from an EMBL/GenBank/DDBJ whole genome shotgun (WGS) entry which is preliminary data.</text>
</comment>
<evidence type="ECO:0000313" key="7">
    <source>
        <dbReference type="EMBL" id="KAA5614407.1"/>
    </source>
</evidence>
<dbReference type="AlphaFoldDB" id="A0A5M6J2S0"/>
<dbReference type="InterPro" id="IPR011611">
    <property type="entry name" value="PfkB_dom"/>
</dbReference>
<evidence type="ECO:0000256" key="2">
    <source>
        <dbReference type="ARBA" id="ARBA00022679"/>
    </source>
</evidence>
<feature type="domain" description="Carbohydrate kinase PfkB" evidence="6">
    <location>
        <begin position="7"/>
        <end position="306"/>
    </location>
</feature>
<comment type="similarity">
    <text evidence="1">Belongs to the carbohydrate kinase PfkB family.</text>
</comment>
<keyword evidence="8" id="KW-1185">Reference proteome</keyword>
<dbReference type="Gene3D" id="3.40.1190.20">
    <property type="match status" value="1"/>
</dbReference>
<keyword evidence="5" id="KW-0067">ATP-binding</keyword>
<evidence type="ECO:0000259" key="6">
    <source>
        <dbReference type="Pfam" id="PF00294"/>
    </source>
</evidence>
<keyword evidence="2" id="KW-0808">Transferase</keyword>
<evidence type="ECO:0000256" key="1">
    <source>
        <dbReference type="ARBA" id="ARBA00010688"/>
    </source>
</evidence>
<dbReference type="PROSITE" id="PS00584">
    <property type="entry name" value="PFKB_KINASES_2"/>
    <property type="match status" value="1"/>
</dbReference>
<organism evidence="7 8">
    <name type="scientific">Rhodovastum atsumiense</name>
    <dbReference type="NCBI Taxonomy" id="504468"/>
    <lineage>
        <taxon>Bacteria</taxon>
        <taxon>Pseudomonadati</taxon>
        <taxon>Pseudomonadota</taxon>
        <taxon>Alphaproteobacteria</taxon>
        <taxon>Acetobacterales</taxon>
        <taxon>Acetobacteraceae</taxon>
        <taxon>Rhodovastum</taxon>
    </lineage>
</organism>